<reference evidence="2" key="2">
    <citation type="submission" date="2020-09" db="EMBL/GenBank/DDBJ databases">
        <authorList>
            <person name="Sun Q."/>
            <person name="Zhou Y."/>
        </authorList>
    </citation>
    <scope>NUCLEOTIDE SEQUENCE</scope>
    <source>
        <strain evidence="2">CGMCC 1.15095</strain>
    </source>
</reference>
<gene>
    <name evidence="2" type="ORF">GCM10011494_16400</name>
</gene>
<evidence type="ECO:0000256" key="1">
    <source>
        <dbReference type="SAM" id="Phobius"/>
    </source>
</evidence>
<dbReference type="InterPro" id="IPR009937">
    <property type="entry name" value="Phage_holin_3_6"/>
</dbReference>
<dbReference type="AlphaFoldDB" id="A0A916TRH5"/>
<evidence type="ECO:0000313" key="2">
    <source>
        <dbReference type="EMBL" id="GGB98627.1"/>
    </source>
</evidence>
<comment type="caution">
    <text evidence="2">The sequence shown here is derived from an EMBL/GenBank/DDBJ whole genome shotgun (WGS) entry which is preliminary data.</text>
</comment>
<dbReference type="EMBL" id="BMHK01000008">
    <property type="protein sequence ID" value="GGB98627.1"/>
    <property type="molecule type" value="Genomic_DNA"/>
</dbReference>
<proteinExistence type="predicted"/>
<feature type="transmembrane region" description="Helical" evidence="1">
    <location>
        <begin position="88"/>
        <end position="110"/>
    </location>
</feature>
<accession>A0A916TRH5</accession>
<feature type="transmembrane region" description="Helical" evidence="1">
    <location>
        <begin position="55"/>
        <end position="82"/>
    </location>
</feature>
<protein>
    <recommendedName>
        <fullName evidence="4">Phage holin family protein</fullName>
    </recommendedName>
</protein>
<dbReference type="Proteomes" id="UP000608154">
    <property type="component" value="Unassembled WGS sequence"/>
</dbReference>
<keyword evidence="1" id="KW-0472">Membrane</keyword>
<dbReference type="Pfam" id="PF07332">
    <property type="entry name" value="Phage_holin_3_6"/>
    <property type="match status" value="1"/>
</dbReference>
<evidence type="ECO:0000313" key="3">
    <source>
        <dbReference type="Proteomes" id="UP000608154"/>
    </source>
</evidence>
<keyword evidence="1" id="KW-0812">Transmembrane</keyword>
<organism evidence="2 3">
    <name type="scientific">Novosphingobium endophyticum</name>
    <dbReference type="NCBI Taxonomy" id="1955250"/>
    <lineage>
        <taxon>Bacteria</taxon>
        <taxon>Pseudomonadati</taxon>
        <taxon>Pseudomonadota</taxon>
        <taxon>Alphaproteobacteria</taxon>
        <taxon>Sphingomonadales</taxon>
        <taxon>Sphingomonadaceae</taxon>
        <taxon>Novosphingobium</taxon>
    </lineage>
</organism>
<keyword evidence="1" id="KW-1133">Transmembrane helix</keyword>
<keyword evidence="3" id="KW-1185">Reference proteome</keyword>
<name>A0A916TRH5_9SPHN</name>
<evidence type="ECO:0008006" key="4">
    <source>
        <dbReference type="Google" id="ProtNLM"/>
    </source>
</evidence>
<sequence length="126" mass="12999">MQEMTPGLAPSPHEAEDPTLAEDVQQLMRDARALAEAEFAFQKTRAAYAGAEAKGIALLGVVAVVLVFFAVMALVVGAVIALGPVLTAWGAMAAVTLALLTIAGICALAAKARLKRLKNAISDKKG</sequence>
<reference evidence="2" key="1">
    <citation type="journal article" date="2014" name="Int. J. Syst. Evol. Microbiol.">
        <title>Complete genome sequence of Corynebacterium casei LMG S-19264T (=DSM 44701T), isolated from a smear-ripened cheese.</title>
        <authorList>
            <consortium name="US DOE Joint Genome Institute (JGI-PGF)"/>
            <person name="Walter F."/>
            <person name="Albersmeier A."/>
            <person name="Kalinowski J."/>
            <person name="Ruckert C."/>
        </authorList>
    </citation>
    <scope>NUCLEOTIDE SEQUENCE</scope>
    <source>
        <strain evidence="2">CGMCC 1.15095</strain>
    </source>
</reference>